<dbReference type="AlphaFoldDB" id="A0A9P6CIW9"/>
<name>A0A9P6CIW9_9AGAR</name>
<proteinExistence type="predicted"/>
<dbReference type="Proteomes" id="UP000807353">
    <property type="component" value="Unassembled WGS sequence"/>
</dbReference>
<comment type="caution">
    <text evidence="3">The sequence shown here is derived from an EMBL/GenBank/DDBJ whole genome shotgun (WGS) entry which is preliminary data.</text>
</comment>
<dbReference type="InterPro" id="IPR046700">
    <property type="entry name" value="DUF6570"/>
</dbReference>
<accession>A0A9P6CIW9</accession>
<feature type="region of interest" description="Disordered" evidence="1">
    <location>
        <begin position="132"/>
        <end position="152"/>
    </location>
</feature>
<keyword evidence="4" id="KW-1185">Reference proteome</keyword>
<dbReference type="EMBL" id="MU150273">
    <property type="protein sequence ID" value="KAF9462309.1"/>
    <property type="molecule type" value="Genomic_DNA"/>
</dbReference>
<organism evidence="3 4">
    <name type="scientific">Collybia nuda</name>
    <dbReference type="NCBI Taxonomy" id="64659"/>
    <lineage>
        <taxon>Eukaryota</taxon>
        <taxon>Fungi</taxon>
        <taxon>Dikarya</taxon>
        <taxon>Basidiomycota</taxon>
        <taxon>Agaricomycotina</taxon>
        <taxon>Agaricomycetes</taxon>
        <taxon>Agaricomycetidae</taxon>
        <taxon>Agaricales</taxon>
        <taxon>Tricholomatineae</taxon>
        <taxon>Clitocybaceae</taxon>
        <taxon>Collybia</taxon>
    </lineage>
</organism>
<feature type="domain" description="DUF6570" evidence="2">
    <location>
        <begin position="1"/>
        <end position="112"/>
    </location>
</feature>
<sequence length="250" mass="27845">MIALCRAKCWIVQLKEREADANLPFSQEAFRGYVITYPQNPQPIAQVLPPSIEDIVTPICVIFIGSSPPSKEWICTKAKPLTVRADHVRAALIWLKAHNPLYNDIVINESVLSAIENGASLPFHVEHIQPHESQDTLQSRYDSDDISQSVPQDNEKIPFDNVVIADVNGHASADELRAAALRHLHDQGGGYIQIPHGGSFVNEFKNTSLFPSMYPTLFPFGIGGLEDSSCPNKLSFQMHVKHLMNLADRR</sequence>
<feature type="compositionally biased region" description="Polar residues" evidence="1">
    <location>
        <begin position="135"/>
        <end position="152"/>
    </location>
</feature>
<evidence type="ECO:0000313" key="3">
    <source>
        <dbReference type="EMBL" id="KAF9462309.1"/>
    </source>
</evidence>
<evidence type="ECO:0000313" key="4">
    <source>
        <dbReference type="Proteomes" id="UP000807353"/>
    </source>
</evidence>
<reference evidence="3" key="1">
    <citation type="submission" date="2020-11" db="EMBL/GenBank/DDBJ databases">
        <authorList>
            <consortium name="DOE Joint Genome Institute"/>
            <person name="Ahrendt S."/>
            <person name="Riley R."/>
            <person name="Andreopoulos W."/>
            <person name="Labutti K."/>
            <person name="Pangilinan J."/>
            <person name="Ruiz-Duenas F.J."/>
            <person name="Barrasa J.M."/>
            <person name="Sanchez-Garcia M."/>
            <person name="Camarero S."/>
            <person name="Miyauchi S."/>
            <person name="Serrano A."/>
            <person name="Linde D."/>
            <person name="Babiker R."/>
            <person name="Drula E."/>
            <person name="Ayuso-Fernandez I."/>
            <person name="Pacheco R."/>
            <person name="Padilla G."/>
            <person name="Ferreira P."/>
            <person name="Barriuso J."/>
            <person name="Kellner H."/>
            <person name="Castanera R."/>
            <person name="Alfaro M."/>
            <person name="Ramirez L."/>
            <person name="Pisabarro A.G."/>
            <person name="Kuo A."/>
            <person name="Tritt A."/>
            <person name="Lipzen A."/>
            <person name="He G."/>
            <person name="Yan M."/>
            <person name="Ng V."/>
            <person name="Cullen D."/>
            <person name="Martin F."/>
            <person name="Rosso M.-N."/>
            <person name="Henrissat B."/>
            <person name="Hibbett D."/>
            <person name="Martinez A.T."/>
            <person name="Grigoriev I.V."/>
        </authorList>
    </citation>
    <scope>NUCLEOTIDE SEQUENCE</scope>
    <source>
        <strain evidence="3">CBS 247.69</strain>
    </source>
</reference>
<evidence type="ECO:0000256" key="1">
    <source>
        <dbReference type="SAM" id="MobiDB-lite"/>
    </source>
</evidence>
<dbReference type="Pfam" id="PF20209">
    <property type="entry name" value="DUF6570"/>
    <property type="match status" value="1"/>
</dbReference>
<evidence type="ECO:0000259" key="2">
    <source>
        <dbReference type="Pfam" id="PF20209"/>
    </source>
</evidence>
<dbReference type="OrthoDB" id="3235800at2759"/>
<protein>
    <recommendedName>
        <fullName evidence="2">DUF6570 domain-containing protein</fullName>
    </recommendedName>
</protein>
<gene>
    <name evidence="3" type="ORF">BDZ94DRAFT_1166171</name>
</gene>